<reference evidence="5 6" key="1">
    <citation type="submission" date="2016-10" db="EMBL/GenBank/DDBJ databases">
        <title>Comparative genomics of Bacillus thuringiensis reveals a path to pathogens against multiple invertebrate hosts.</title>
        <authorList>
            <person name="Zheng J."/>
            <person name="Gao Q."/>
            <person name="Liu H."/>
            <person name="Peng D."/>
            <person name="Ruan L."/>
            <person name="Sun M."/>
        </authorList>
    </citation>
    <scope>NUCLEOTIDE SEQUENCE [LARGE SCALE GENOMIC DNA]</scope>
    <source>
        <strain evidence="5">BGSC 4AC1</strain>
    </source>
</reference>
<evidence type="ECO:0000259" key="4">
    <source>
        <dbReference type="Pfam" id="PF08450"/>
    </source>
</evidence>
<dbReference type="GO" id="GO:0019853">
    <property type="term" value="P:L-ascorbic acid biosynthetic process"/>
    <property type="evidence" value="ECO:0007669"/>
    <property type="project" value="TreeGrafter"/>
</dbReference>
<feature type="binding site" evidence="3">
    <location>
        <position position="105"/>
    </location>
    <ligand>
        <name>substrate</name>
    </ligand>
</feature>
<dbReference type="Gene3D" id="2.120.10.30">
    <property type="entry name" value="TolB, C-terminal domain"/>
    <property type="match status" value="1"/>
</dbReference>
<feature type="binding site" evidence="3">
    <location>
        <position position="103"/>
    </location>
    <ligand>
        <name>substrate</name>
    </ligand>
</feature>
<comment type="caution">
    <text evidence="5">The sequence shown here is derived from an EMBL/GenBank/DDBJ whole genome shotgun (WGS) entry which is preliminary data.</text>
</comment>
<accession>A0A242WDJ5</accession>
<dbReference type="PRINTS" id="PR01790">
    <property type="entry name" value="SMP30FAMILY"/>
</dbReference>
<dbReference type="Pfam" id="PF08450">
    <property type="entry name" value="SGL"/>
    <property type="match status" value="1"/>
</dbReference>
<protein>
    <submittedName>
        <fullName evidence="5">SMP-30/gluconolaconase/LRE domain protein</fullName>
    </submittedName>
</protein>
<feature type="binding site" evidence="3">
    <location>
        <position position="151"/>
    </location>
    <ligand>
        <name>a divalent metal cation</name>
        <dbReference type="ChEBI" id="CHEBI:60240"/>
    </ligand>
</feature>
<comment type="similarity">
    <text evidence="1">Belongs to the SMP-30/CGR1 family.</text>
</comment>
<dbReference type="SUPFAM" id="SSF63829">
    <property type="entry name" value="Calcium-dependent phosphotriesterase"/>
    <property type="match status" value="1"/>
</dbReference>
<evidence type="ECO:0000313" key="5">
    <source>
        <dbReference type="EMBL" id="OTW54214.1"/>
    </source>
</evidence>
<dbReference type="GO" id="GO:0004341">
    <property type="term" value="F:gluconolactonase activity"/>
    <property type="evidence" value="ECO:0007669"/>
    <property type="project" value="TreeGrafter"/>
</dbReference>
<keyword evidence="3" id="KW-0479">Metal-binding</keyword>
<name>A0A242WDJ5_BACTU</name>
<organism evidence="5 6">
    <name type="scientific">Bacillus thuringiensis serovar mexicanensis</name>
    <dbReference type="NCBI Taxonomy" id="180868"/>
    <lineage>
        <taxon>Bacteria</taxon>
        <taxon>Bacillati</taxon>
        <taxon>Bacillota</taxon>
        <taxon>Bacilli</taxon>
        <taxon>Bacillales</taxon>
        <taxon>Bacillaceae</taxon>
        <taxon>Bacillus</taxon>
        <taxon>Bacillus cereus group</taxon>
    </lineage>
</organism>
<evidence type="ECO:0000256" key="3">
    <source>
        <dbReference type="PIRSR" id="PIRSR605511-2"/>
    </source>
</evidence>
<feature type="active site" description="Proton donor/acceptor" evidence="2">
    <location>
        <position position="201"/>
    </location>
</feature>
<dbReference type="AlphaFoldDB" id="A0A242WDJ5"/>
<dbReference type="PANTHER" id="PTHR10907">
    <property type="entry name" value="REGUCALCIN"/>
    <property type="match status" value="1"/>
</dbReference>
<dbReference type="Proteomes" id="UP000195152">
    <property type="component" value="Unassembled WGS sequence"/>
</dbReference>
<evidence type="ECO:0000256" key="1">
    <source>
        <dbReference type="ARBA" id="ARBA00008853"/>
    </source>
</evidence>
<comment type="cofactor">
    <cofactor evidence="3">
        <name>Zn(2+)</name>
        <dbReference type="ChEBI" id="CHEBI:29105"/>
    </cofactor>
    <text evidence="3">Binds 1 divalent metal cation per subunit.</text>
</comment>
<dbReference type="InterPro" id="IPR011042">
    <property type="entry name" value="6-blade_b-propeller_TolB-like"/>
</dbReference>
<dbReference type="FunFam" id="2.120.10.30:FF:000126">
    <property type="entry name" value="Senescence marker protein-30"/>
    <property type="match status" value="1"/>
</dbReference>
<feature type="domain" description="SMP-30/Gluconolactonase/LRE-like region" evidence="4">
    <location>
        <begin position="18"/>
        <end position="260"/>
    </location>
</feature>
<dbReference type="InterPro" id="IPR013658">
    <property type="entry name" value="SGL"/>
</dbReference>
<keyword evidence="3" id="KW-0862">Zinc</keyword>
<feature type="binding site" evidence="3">
    <location>
        <position position="20"/>
    </location>
    <ligand>
        <name>a divalent metal cation</name>
        <dbReference type="ChEBI" id="CHEBI:60240"/>
    </ligand>
</feature>
<proteinExistence type="inferred from homology"/>
<gene>
    <name evidence="5" type="ORF">BK699_04270</name>
</gene>
<sequence>MNILVSNIELVLDAKSSLAEGPSWNEKKQLLYWVDIVEKQLCIFSPTSNTNRVIALNQQIGCVVPYLDDVLLLAMENGFYSINVETEKLTHIFDPEPHLFKNRFNDGKCDPAGRFWAGTTDTYGINAAGSLYCLNNNLKVEKKVSHVNTSNGIAWSPDHTYLYYIDTPTKKVVRFHYDICSGVIRNPSDVIIFPENDGLPDGMTIDEEGCLWIAHWGGSKITRWNPSTGEQILSIPIPALYVTSCTFGGPNLTDLYVTTGRTRMTDDELKQYPHAGGIFRIQTNVKGCPTHSFCNNNIGAETL</sequence>
<evidence type="ECO:0000256" key="2">
    <source>
        <dbReference type="PIRSR" id="PIRSR605511-1"/>
    </source>
</evidence>
<dbReference type="PANTHER" id="PTHR10907:SF47">
    <property type="entry name" value="REGUCALCIN"/>
    <property type="match status" value="1"/>
</dbReference>
<feature type="binding site" evidence="3">
    <location>
        <position position="201"/>
    </location>
    <ligand>
        <name>a divalent metal cation</name>
        <dbReference type="ChEBI" id="CHEBI:60240"/>
    </ligand>
</feature>
<dbReference type="GO" id="GO:0005509">
    <property type="term" value="F:calcium ion binding"/>
    <property type="evidence" value="ECO:0007669"/>
    <property type="project" value="TreeGrafter"/>
</dbReference>
<evidence type="ECO:0000313" key="6">
    <source>
        <dbReference type="Proteomes" id="UP000195152"/>
    </source>
</evidence>
<dbReference type="InterPro" id="IPR005511">
    <property type="entry name" value="SMP-30"/>
</dbReference>
<dbReference type="EMBL" id="NFCF01000038">
    <property type="protein sequence ID" value="OTW54214.1"/>
    <property type="molecule type" value="Genomic_DNA"/>
</dbReference>